<keyword evidence="7" id="KW-0272">Extracellular matrix</keyword>
<evidence type="ECO:0000256" key="1">
    <source>
        <dbReference type="ARBA" id="ARBA00004251"/>
    </source>
</evidence>
<evidence type="ECO:0000256" key="13">
    <source>
        <dbReference type="ARBA" id="ARBA00023157"/>
    </source>
</evidence>
<feature type="domain" description="ZP" evidence="19">
    <location>
        <begin position="280"/>
        <end position="537"/>
    </location>
</feature>
<evidence type="ECO:0000256" key="5">
    <source>
        <dbReference type="ARBA" id="ARBA00022475"/>
    </source>
</evidence>
<evidence type="ECO:0000256" key="2">
    <source>
        <dbReference type="ARBA" id="ARBA00004498"/>
    </source>
</evidence>
<evidence type="ECO:0000256" key="15">
    <source>
        <dbReference type="ARBA" id="ARBA00030824"/>
    </source>
</evidence>
<dbReference type="InterPro" id="IPR048290">
    <property type="entry name" value="ZP_chr"/>
</dbReference>
<dbReference type="InterPro" id="IPR001507">
    <property type="entry name" value="ZP_dom"/>
</dbReference>
<accession>A0A9Q1EEF7</accession>
<keyword evidence="9 17" id="KW-0812">Transmembrane</keyword>
<evidence type="ECO:0000313" key="20">
    <source>
        <dbReference type="EMBL" id="KAJ8337281.1"/>
    </source>
</evidence>
<organism evidence="20 21">
    <name type="scientific">Synaphobranchus kaupii</name>
    <name type="common">Kaup's arrowtooth eel</name>
    <dbReference type="NCBI Taxonomy" id="118154"/>
    <lineage>
        <taxon>Eukaryota</taxon>
        <taxon>Metazoa</taxon>
        <taxon>Chordata</taxon>
        <taxon>Craniata</taxon>
        <taxon>Vertebrata</taxon>
        <taxon>Euteleostomi</taxon>
        <taxon>Actinopterygii</taxon>
        <taxon>Neopterygii</taxon>
        <taxon>Teleostei</taxon>
        <taxon>Anguilliformes</taxon>
        <taxon>Synaphobranchidae</taxon>
        <taxon>Synaphobranchus</taxon>
    </lineage>
</organism>
<proteinExistence type="inferred from homology"/>
<dbReference type="Gene3D" id="2.60.40.3210">
    <property type="entry name" value="Zona pellucida, ZP-N domain"/>
    <property type="match status" value="1"/>
</dbReference>
<evidence type="ECO:0000256" key="6">
    <source>
        <dbReference type="ARBA" id="ARBA00022525"/>
    </source>
</evidence>
<dbReference type="OrthoDB" id="8880842at2759"/>
<keyword evidence="12 17" id="KW-0472">Membrane</keyword>
<feature type="region of interest" description="Disordered" evidence="16">
    <location>
        <begin position="97"/>
        <end position="260"/>
    </location>
</feature>
<evidence type="ECO:0000259" key="19">
    <source>
        <dbReference type="PROSITE" id="PS51034"/>
    </source>
</evidence>
<dbReference type="PANTHER" id="PTHR11576">
    <property type="entry name" value="ZONA PELLUCIDA SPERM-BINDING PROTEIN 3"/>
    <property type="match status" value="1"/>
</dbReference>
<dbReference type="FunFam" id="2.60.40.3210:FF:000001">
    <property type="entry name" value="Zona pellucida sperm-binding protein 3"/>
    <property type="match status" value="1"/>
</dbReference>
<evidence type="ECO:0000256" key="11">
    <source>
        <dbReference type="ARBA" id="ARBA00022989"/>
    </source>
</evidence>
<dbReference type="Pfam" id="PF23344">
    <property type="entry name" value="ZP-N"/>
    <property type="match status" value="1"/>
</dbReference>
<comment type="caution">
    <text evidence="20">The sequence shown here is derived from an EMBL/GenBank/DDBJ whole genome shotgun (WGS) entry which is preliminary data.</text>
</comment>
<evidence type="ECO:0000256" key="12">
    <source>
        <dbReference type="ARBA" id="ARBA00023136"/>
    </source>
</evidence>
<dbReference type="FunFam" id="2.60.40.4100:FF:000002">
    <property type="entry name" value="Zona pellucida sperm-binding protein 3"/>
    <property type="match status" value="1"/>
</dbReference>
<comment type="similarity">
    <text evidence="3">Belongs to the ZP domain family. ZPC subfamily.</text>
</comment>
<gene>
    <name evidence="20" type="ORF">SKAU_G00385010</name>
</gene>
<dbReference type="PRINTS" id="PR00023">
    <property type="entry name" value="ZPELLUCIDA"/>
</dbReference>
<evidence type="ECO:0000256" key="8">
    <source>
        <dbReference type="ARBA" id="ARBA00022685"/>
    </source>
</evidence>
<dbReference type="GO" id="GO:0032190">
    <property type="term" value="F:acrosin binding"/>
    <property type="evidence" value="ECO:0007669"/>
    <property type="project" value="TreeGrafter"/>
</dbReference>
<keyword evidence="6" id="KW-0964">Secreted</keyword>
<evidence type="ECO:0000256" key="16">
    <source>
        <dbReference type="SAM" id="MobiDB-lite"/>
    </source>
</evidence>
<evidence type="ECO:0000256" key="3">
    <source>
        <dbReference type="ARBA" id="ARBA00006735"/>
    </source>
</evidence>
<reference evidence="20" key="1">
    <citation type="journal article" date="2023" name="Science">
        <title>Genome structures resolve the early diversification of teleost fishes.</title>
        <authorList>
            <person name="Parey E."/>
            <person name="Louis A."/>
            <person name="Montfort J."/>
            <person name="Bouchez O."/>
            <person name="Roques C."/>
            <person name="Iampietro C."/>
            <person name="Lluch J."/>
            <person name="Castinel A."/>
            <person name="Donnadieu C."/>
            <person name="Desvignes T."/>
            <person name="Floi Bucao C."/>
            <person name="Jouanno E."/>
            <person name="Wen M."/>
            <person name="Mejri S."/>
            <person name="Dirks R."/>
            <person name="Jansen H."/>
            <person name="Henkel C."/>
            <person name="Chen W.J."/>
            <person name="Zahm M."/>
            <person name="Cabau C."/>
            <person name="Klopp C."/>
            <person name="Thompson A.W."/>
            <person name="Robinson-Rechavi M."/>
            <person name="Braasch I."/>
            <person name="Lecointre G."/>
            <person name="Bobe J."/>
            <person name="Postlethwait J.H."/>
            <person name="Berthelot C."/>
            <person name="Roest Crollius H."/>
            <person name="Guiguen Y."/>
        </authorList>
    </citation>
    <scope>NUCLEOTIDE SEQUENCE</scope>
    <source>
        <strain evidence="20">WJC10195</strain>
    </source>
</reference>
<dbReference type="EMBL" id="JAINUF010000019">
    <property type="protein sequence ID" value="KAJ8337281.1"/>
    <property type="molecule type" value="Genomic_DNA"/>
</dbReference>
<dbReference type="GO" id="GO:2000344">
    <property type="term" value="P:positive regulation of acrosome reaction"/>
    <property type="evidence" value="ECO:0007669"/>
    <property type="project" value="TreeGrafter"/>
</dbReference>
<dbReference type="GO" id="GO:0031012">
    <property type="term" value="C:extracellular matrix"/>
    <property type="evidence" value="ECO:0007669"/>
    <property type="project" value="TreeGrafter"/>
</dbReference>
<keyword evidence="8" id="KW-0165">Cleavage on pair of basic residues</keyword>
<dbReference type="Proteomes" id="UP001152622">
    <property type="component" value="Chromosome 19"/>
</dbReference>
<keyword evidence="21" id="KW-1185">Reference proteome</keyword>
<dbReference type="AlphaFoldDB" id="A0A9Q1EEF7"/>
<feature type="chain" id="PRO_5040200415" description="Zona pellucida sperm-binding protein 3" evidence="18">
    <location>
        <begin position="23"/>
        <end position="638"/>
    </location>
</feature>
<dbReference type="SMART" id="SM00241">
    <property type="entry name" value="ZP"/>
    <property type="match status" value="1"/>
</dbReference>
<feature type="signal peptide" evidence="18">
    <location>
        <begin position="1"/>
        <end position="22"/>
    </location>
</feature>
<feature type="transmembrane region" description="Helical" evidence="17">
    <location>
        <begin position="607"/>
        <end position="630"/>
    </location>
</feature>
<evidence type="ECO:0000313" key="21">
    <source>
        <dbReference type="Proteomes" id="UP001152622"/>
    </source>
</evidence>
<dbReference type="GO" id="GO:0007339">
    <property type="term" value="P:binding of sperm to zona pellucida"/>
    <property type="evidence" value="ECO:0007669"/>
    <property type="project" value="TreeGrafter"/>
</dbReference>
<evidence type="ECO:0000256" key="10">
    <source>
        <dbReference type="ARBA" id="ARBA00022729"/>
    </source>
</evidence>
<dbReference type="InterPro" id="IPR042235">
    <property type="entry name" value="ZP-C_dom"/>
</dbReference>
<comment type="subcellular location">
    <subcellularLocation>
        <location evidence="1">Cell membrane</location>
        <topology evidence="1">Single-pass type I membrane protein</topology>
    </subcellularLocation>
    <subcellularLocation>
        <location evidence="2">Secreted</location>
        <location evidence="2">Extracellular space</location>
        <location evidence="2">Extracellular matrix</location>
    </subcellularLocation>
</comment>
<dbReference type="PROSITE" id="PS51034">
    <property type="entry name" value="ZP_2"/>
    <property type="match status" value="1"/>
</dbReference>
<dbReference type="Gene3D" id="2.60.40.4100">
    <property type="entry name" value="Zona pellucida, ZP-C domain"/>
    <property type="match status" value="1"/>
</dbReference>
<dbReference type="Pfam" id="PF00100">
    <property type="entry name" value="Zona_pellucida"/>
    <property type="match status" value="1"/>
</dbReference>
<evidence type="ECO:0000256" key="7">
    <source>
        <dbReference type="ARBA" id="ARBA00022530"/>
    </source>
</evidence>
<evidence type="ECO:0000256" key="17">
    <source>
        <dbReference type="SAM" id="Phobius"/>
    </source>
</evidence>
<protein>
    <recommendedName>
        <fullName evidence="4">Zona pellucida sperm-binding protein 3</fullName>
    </recommendedName>
    <alternativeName>
        <fullName evidence="15">Zona pellucida glycoprotein 3</fullName>
    </alternativeName>
</protein>
<keyword evidence="13" id="KW-1015">Disulfide bond</keyword>
<sequence>MAGVRLLIELLVFGLFGCLCDAQWGSQAPMTPRPTRWIPGFTRAPVMPRPTRWIPGFTQAPVTPSPTRWIPGITRAPVTPRPTRWVPGITWAPATPRPTRWIPGFTRAPVKPRPTRWIPGITQAPVTPRPTHKIPGSTWAPVTPRPTRWIPGFTQAPVTPRPTRWIPGITRAPVTPRPTRWIPGFTQAPVTPRPTRWIPGITRAPVTPRPTRWIPGITQAPVTPRPTHKIPGSTRAPVTPRPTHKIPGFTQAPVTPRPTQKEPTIVVETPTPKPNAVKVHCGESSVQFEVDMDLLGIGHLIQPLDINLGGCGPVGQHGSEVLLFETELHGCGSVLAMMEDALVYTFALNYQPNSFGATPIIRTSSAVVGLQCHYMRLHNVSSNALKPTWIPYHSTLSAEELLVFSMRLMADHWQLERGSNVFFLGDLINIEVSVVQANHMPLRVFVDTCVATLDPDMNAVPRYAFIENDGCLMDSKLTNSRSQFLSRVQDDKLQFQLDAFRFAQEARSAIYIFCHLKATAALAYSEGKACSFPPGKERWISASGNDQACSCCDTSCVVRKGRSVDSGAQYAGTAVLGPIVVQEAAKDVPESQSRVKADDRADGPSEAMIIAGVMAAVGFVCMIVLGTLLVRRRYKPLV</sequence>
<keyword evidence="10 18" id="KW-0732">Signal</keyword>
<name>A0A9Q1EEF7_SYNKA</name>
<evidence type="ECO:0000256" key="9">
    <source>
        <dbReference type="ARBA" id="ARBA00022692"/>
    </source>
</evidence>
<dbReference type="GO" id="GO:0005886">
    <property type="term" value="C:plasma membrane"/>
    <property type="evidence" value="ECO:0007669"/>
    <property type="project" value="UniProtKB-SubCell"/>
</dbReference>
<keyword evidence="5" id="KW-1003">Cell membrane</keyword>
<evidence type="ECO:0000256" key="4">
    <source>
        <dbReference type="ARBA" id="ARBA00017980"/>
    </source>
</evidence>
<dbReference type="GO" id="GO:0035803">
    <property type="term" value="P:egg coat formation"/>
    <property type="evidence" value="ECO:0007669"/>
    <property type="project" value="TreeGrafter"/>
</dbReference>
<dbReference type="PANTHER" id="PTHR11576:SF2">
    <property type="entry name" value="ZONA PELLUCIDA SPERM-BINDING PROTEIN 3"/>
    <property type="match status" value="1"/>
</dbReference>
<dbReference type="InterPro" id="IPR055355">
    <property type="entry name" value="ZP-C"/>
</dbReference>
<keyword evidence="11 17" id="KW-1133">Transmembrane helix</keyword>
<keyword evidence="14" id="KW-0325">Glycoprotein</keyword>
<evidence type="ECO:0000256" key="18">
    <source>
        <dbReference type="SAM" id="SignalP"/>
    </source>
</evidence>
<dbReference type="InterPro" id="IPR055356">
    <property type="entry name" value="ZP-N"/>
</dbReference>
<evidence type="ECO:0000256" key="14">
    <source>
        <dbReference type="ARBA" id="ARBA00023180"/>
    </source>
</evidence>